<evidence type="ECO:0000313" key="6">
    <source>
        <dbReference type="EMBL" id="ABS63653.1"/>
    </source>
</evidence>
<dbReference type="InterPro" id="IPR018490">
    <property type="entry name" value="cNMP-bd_dom_sf"/>
</dbReference>
<dbReference type="STRING" id="402881.Plav_2039"/>
<dbReference type="PROSITE" id="PS51063">
    <property type="entry name" value="HTH_CRP_2"/>
    <property type="match status" value="1"/>
</dbReference>
<dbReference type="FunFam" id="1.10.10.10:FF:000028">
    <property type="entry name" value="Fumarate/nitrate reduction transcriptional regulator Fnr"/>
    <property type="match status" value="1"/>
</dbReference>
<dbReference type="Pfam" id="PF13545">
    <property type="entry name" value="HTH_Crp_2"/>
    <property type="match status" value="1"/>
</dbReference>
<evidence type="ECO:0000256" key="2">
    <source>
        <dbReference type="ARBA" id="ARBA00023125"/>
    </source>
</evidence>
<dbReference type="InterPro" id="IPR000595">
    <property type="entry name" value="cNMP-bd_dom"/>
</dbReference>
<accession>A7HUS0</accession>
<dbReference type="Gene3D" id="2.60.120.10">
    <property type="entry name" value="Jelly Rolls"/>
    <property type="match status" value="1"/>
</dbReference>
<dbReference type="PRINTS" id="PR00034">
    <property type="entry name" value="HTHCRP"/>
</dbReference>
<evidence type="ECO:0000256" key="3">
    <source>
        <dbReference type="ARBA" id="ARBA00023163"/>
    </source>
</evidence>
<dbReference type="CDD" id="cd00038">
    <property type="entry name" value="CAP_ED"/>
    <property type="match status" value="1"/>
</dbReference>
<dbReference type="Pfam" id="PF00027">
    <property type="entry name" value="cNMP_binding"/>
    <property type="match status" value="1"/>
</dbReference>
<dbReference type="InterPro" id="IPR012318">
    <property type="entry name" value="HTH_CRP"/>
</dbReference>
<keyword evidence="7" id="KW-1185">Reference proteome</keyword>
<dbReference type="SMART" id="SM00419">
    <property type="entry name" value="HTH_CRP"/>
    <property type="match status" value="1"/>
</dbReference>
<dbReference type="Proteomes" id="UP000006377">
    <property type="component" value="Chromosome"/>
</dbReference>
<reference evidence="6 7" key="1">
    <citation type="journal article" date="2011" name="Stand. Genomic Sci.">
        <title>Complete genome sequence of Parvibaculum lavamentivorans type strain (DS-1(T)).</title>
        <authorList>
            <person name="Schleheck D."/>
            <person name="Weiss M."/>
            <person name="Pitluck S."/>
            <person name="Bruce D."/>
            <person name="Land M.L."/>
            <person name="Han S."/>
            <person name="Saunders E."/>
            <person name="Tapia R."/>
            <person name="Detter C."/>
            <person name="Brettin T."/>
            <person name="Han J."/>
            <person name="Woyke T."/>
            <person name="Goodwin L."/>
            <person name="Pennacchio L."/>
            <person name="Nolan M."/>
            <person name="Cook A.M."/>
            <person name="Kjelleberg S."/>
            <person name="Thomas T."/>
        </authorList>
    </citation>
    <scope>NUCLEOTIDE SEQUENCE [LARGE SCALE GENOMIC DNA]</scope>
    <source>
        <strain evidence="7">DS-1 / DSM 13023 / NCIMB 13966</strain>
    </source>
</reference>
<evidence type="ECO:0000313" key="7">
    <source>
        <dbReference type="Proteomes" id="UP000006377"/>
    </source>
</evidence>
<keyword evidence="1" id="KW-0805">Transcription regulation</keyword>
<keyword evidence="3" id="KW-0804">Transcription</keyword>
<name>A7HUS0_PARL1</name>
<dbReference type="GO" id="GO:0005829">
    <property type="term" value="C:cytosol"/>
    <property type="evidence" value="ECO:0007669"/>
    <property type="project" value="TreeGrafter"/>
</dbReference>
<evidence type="ECO:0000256" key="4">
    <source>
        <dbReference type="ARBA" id="ARBA00023231"/>
    </source>
</evidence>
<dbReference type="RefSeq" id="WP_012110957.1">
    <property type="nucleotide sequence ID" value="NC_009719.1"/>
</dbReference>
<dbReference type="PANTHER" id="PTHR24567">
    <property type="entry name" value="CRP FAMILY TRANSCRIPTIONAL REGULATORY PROTEIN"/>
    <property type="match status" value="1"/>
</dbReference>
<dbReference type="Gene3D" id="1.10.10.10">
    <property type="entry name" value="Winged helix-like DNA-binding domain superfamily/Winged helix DNA-binding domain"/>
    <property type="match status" value="1"/>
</dbReference>
<dbReference type="SMART" id="SM00100">
    <property type="entry name" value="cNMP"/>
    <property type="match status" value="1"/>
</dbReference>
<dbReference type="EMBL" id="CP000774">
    <property type="protein sequence ID" value="ABS63653.1"/>
    <property type="molecule type" value="Genomic_DNA"/>
</dbReference>
<dbReference type="eggNOG" id="COG0664">
    <property type="taxonomic scope" value="Bacteria"/>
</dbReference>
<evidence type="ECO:0000256" key="1">
    <source>
        <dbReference type="ARBA" id="ARBA00023015"/>
    </source>
</evidence>
<dbReference type="InterPro" id="IPR014710">
    <property type="entry name" value="RmlC-like_jellyroll"/>
</dbReference>
<keyword evidence="4" id="KW-0535">Nitrogen fixation</keyword>
<dbReference type="SUPFAM" id="SSF46785">
    <property type="entry name" value="Winged helix' DNA-binding domain"/>
    <property type="match status" value="1"/>
</dbReference>
<dbReference type="HOGENOM" id="CLU_075053_0_1_5"/>
<dbReference type="CDD" id="cd00092">
    <property type="entry name" value="HTH_CRP"/>
    <property type="match status" value="1"/>
</dbReference>
<evidence type="ECO:0000259" key="5">
    <source>
        <dbReference type="PROSITE" id="PS51063"/>
    </source>
</evidence>
<dbReference type="InterPro" id="IPR050397">
    <property type="entry name" value="Env_Response_Regulators"/>
</dbReference>
<feature type="domain" description="HTH crp-type" evidence="5">
    <location>
        <begin position="158"/>
        <end position="232"/>
    </location>
</feature>
<dbReference type="PANTHER" id="PTHR24567:SF75">
    <property type="entry name" value="FUMARATE AND NITRATE REDUCTION REGULATORY PROTEIN"/>
    <property type="match status" value="1"/>
</dbReference>
<dbReference type="InterPro" id="IPR036390">
    <property type="entry name" value="WH_DNA-bd_sf"/>
</dbReference>
<dbReference type="InterPro" id="IPR036388">
    <property type="entry name" value="WH-like_DNA-bd_sf"/>
</dbReference>
<dbReference type="AlphaFoldDB" id="A7HUS0"/>
<protein>
    <submittedName>
        <fullName evidence="6">Putative transcriptional regulator, Crp/Fnr family</fullName>
    </submittedName>
</protein>
<dbReference type="SUPFAM" id="SSF51206">
    <property type="entry name" value="cAMP-binding domain-like"/>
    <property type="match status" value="1"/>
</dbReference>
<dbReference type="GO" id="GO:0003677">
    <property type="term" value="F:DNA binding"/>
    <property type="evidence" value="ECO:0007669"/>
    <property type="project" value="UniProtKB-KW"/>
</dbReference>
<keyword evidence="2" id="KW-0238">DNA-binding</keyword>
<organism evidence="6 7">
    <name type="scientific">Parvibaculum lavamentivorans (strain DS-1 / DSM 13023 / NCIMB 13966)</name>
    <dbReference type="NCBI Taxonomy" id="402881"/>
    <lineage>
        <taxon>Bacteria</taxon>
        <taxon>Pseudomonadati</taxon>
        <taxon>Pseudomonadota</taxon>
        <taxon>Alphaproteobacteria</taxon>
        <taxon>Hyphomicrobiales</taxon>
        <taxon>Parvibaculaceae</taxon>
        <taxon>Parvibaculum</taxon>
    </lineage>
</organism>
<sequence>MSITAIQAVSPRSIHRYAAGAPAARQRPEADGRGNISLLRSSDTTLKFERNQTIYSEGERALFSYRVVSGAVRLCKIFSDGRRQISDFCLAGDFFGFASPDDYTLTAEAVNDTILVRYSSGQIDCLGQTSPDLRDQLMALLYRGLSDARNHLFMLGRQTVKERVSSFLLMMLERQGCAGRTGDRLDLPMGRQDIADYLGLTIETVCRALSDLKRAGVISAPSKRAIIVKNAGLLRAMALGEA</sequence>
<dbReference type="KEGG" id="pla:Plav_2039"/>
<dbReference type="GO" id="GO:0003700">
    <property type="term" value="F:DNA-binding transcription factor activity"/>
    <property type="evidence" value="ECO:0007669"/>
    <property type="project" value="TreeGrafter"/>
</dbReference>
<gene>
    <name evidence="6" type="ordered locus">Plav_2039</name>
</gene>
<proteinExistence type="predicted"/>